<organism evidence="2">
    <name type="scientific">Fusarium oxysporum Fo47</name>
    <dbReference type="NCBI Taxonomy" id="660027"/>
    <lineage>
        <taxon>Eukaryota</taxon>
        <taxon>Fungi</taxon>
        <taxon>Dikarya</taxon>
        <taxon>Ascomycota</taxon>
        <taxon>Pezizomycotina</taxon>
        <taxon>Sordariomycetes</taxon>
        <taxon>Hypocreomycetidae</taxon>
        <taxon>Hypocreales</taxon>
        <taxon>Nectriaceae</taxon>
        <taxon>Fusarium</taxon>
        <taxon>Fusarium oxysporum species complex</taxon>
    </lineage>
</organism>
<dbReference type="EMBL" id="JH717900">
    <property type="protein sequence ID" value="EWZ39134.1"/>
    <property type="molecule type" value="Genomic_DNA"/>
</dbReference>
<reference evidence="2" key="1">
    <citation type="submission" date="2011-06" db="EMBL/GenBank/DDBJ databases">
        <title>The Genome Sequence of Fusarium oxysporum Fo47.</title>
        <authorList>
            <consortium name="The Broad Institute Genome Sequencing Platform"/>
            <person name="Ma L.-J."/>
            <person name="Gale L.R."/>
            <person name="Schwartz D.C."/>
            <person name="Zhou S."/>
            <person name="Corby-Kistler H."/>
            <person name="Young S.K."/>
            <person name="Zeng Q."/>
            <person name="Gargeya S."/>
            <person name="Fitzgerald M."/>
            <person name="Haas B."/>
            <person name="Abouelleil A."/>
            <person name="Alvarado L."/>
            <person name="Arachchi H.M."/>
            <person name="Berlin A."/>
            <person name="Brown A."/>
            <person name="Chapman S.B."/>
            <person name="Chen Z."/>
            <person name="Dunbar C."/>
            <person name="Freedman E."/>
            <person name="Gearin G."/>
            <person name="Gellesch M."/>
            <person name="Goldberg J."/>
            <person name="Griggs A."/>
            <person name="Gujja S."/>
            <person name="Heiman D."/>
            <person name="Howarth C."/>
            <person name="Larson L."/>
            <person name="Lui A."/>
            <person name="MacDonald P.J.P."/>
            <person name="Mehta T."/>
            <person name="Montmayeur A."/>
            <person name="Murphy C."/>
            <person name="Neiman D."/>
            <person name="Pearson M."/>
            <person name="Priest M."/>
            <person name="Roberts A."/>
            <person name="Saif S."/>
            <person name="Shea T."/>
            <person name="Shenoy N."/>
            <person name="Sisk P."/>
            <person name="Stolte C."/>
            <person name="Sykes S."/>
            <person name="Wortman J."/>
            <person name="Nusbaum C."/>
            <person name="Birren B."/>
        </authorList>
    </citation>
    <scope>NUCLEOTIDE SEQUENCE [LARGE SCALE GENOMIC DNA]</scope>
    <source>
        <strain evidence="2">Fo47</strain>
    </source>
</reference>
<proteinExistence type="predicted"/>
<evidence type="ECO:0000256" key="1">
    <source>
        <dbReference type="SAM" id="MobiDB-lite"/>
    </source>
</evidence>
<dbReference type="HOGENOM" id="CLU_2922697_0_0_1"/>
<dbReference type="VEuPathDB" id="FungiDB:FOZG_08320"/>
<sequence length="61" mass="6068">MSQANSAKGIAVDCRCMYQKGGRKAGRQDIGNANSKNQAVRESRAGAGAGAGADAGAVNPC</sequence>
<name>W9K8R8_FUSOX</name>
<evidence type="ECO:0000313" key="2">
    <source>
        <dbReference type="EMBL" id="EWZ39134.1"/>
    </source>
</evidence>
<gene>
    <name evidence="2" type="ORF">FOZG_08320</name>
</gene>
<feature type="region of interest" description="Disordered" evidence="1">
    <location>
        <begin position="23"/>
        <end position="61"/>
    </location>
</feature>
<dbReference type="Proteomes" id="UP000030766">
    <property type="component" value="Unassembled WGS sequence"/>
</dbReference>
<accession>W9K8R8</accession>
<protein>
    <submittedName>
        <fullName evidence="2">Uncharacterized protein</fullName>
    </submittedName>
</protein>
<reference evidence="2" key="2">
    <citation type="submission" date="2012-06" db="EMBL/GenBank/DDBJ databases">
        <title>Annotation of the Genome Sequence of Fusarium oxysporum Fo47.</title>
        <authorList>
            <consortium name="The Broad Institute Genomics Platform"/>
            <person name="Ma L.-J."/>
            <person name="Corby-Kistler H."/>
            <person name="Broz K."/>
            <person name="Gale L.R."/>
            <person name="Jonkers W."/>
            <person name="O'Donnell K."/>
            <person name="Ploetz R."/>
            <person name="Steinberg C."/>
            <person name="Schwartz D.C."/>
            <person name="VanEtten H."/>
            <person name="Zhou S."/>
            <person name="Young S.K."/>
            <person name="Zeng Q."/>
            <person name="Gargeya S."/>
            <person name="Fitzgerald M."/>
            <person name="Abouelleil A."/>
            <person name="Alvarado L."/>
            <person name="Chapman S.B."/>
            <person name="Gainer-Dewar J."/>
            <person name="Goldberg J."/>
            <person name="Griggs A."/>
            <person name="Gujja S."/>
            <person name="Hansen M."/>
            <person name="Howarth C."/>
            <person name="Imamovic A."/>
            <person name="Ireland A."/>
            <person name="Larimer J."/>
            <person name="McCowan C."/>
            <person name="Murphy C."/>
            <person name="Pearson M."/>
            <person name="Poon T.W."/>
            <person name="Priest M."/>
            <person name="Roberts A."/>
            <person name="Saif S."/>
            <person name="Shea T."/>
            <person name="Sykes S."/>
            <person name="Wortman J."/>
            <person name="Nusbaum C."/>
            <person name="Birren B."/>
        </authorList>
    </citation>
    <scope>NUCLEOTIDE SEQUENCE</scope>
    <source>
        <strain evidence="2">Fo47</strain>
    </source>
</reference>
<dbReference type="AlphaFoldDB" id="W9K8R8"/>